<protein>
    <submittedName>
        <fullName evidence="3">Thioesterase</fullName>
    </submittedName>
</protein>
<dbReference type="Gene3D" id="3.40.50.1820">
    <property type="entry name" value="alpha/beta hydrolase"/>
    <property type="match status" value="1"/>
</dbReference>
<dbReference type="InterPro" id="IPR012223">
    <property type="entry name" value="TEII"/>
</dbReference>
<dbReference type="PANTHER" id="PTHR11487">
    <property type="entry name" value="THIOESTERASE"/>
    <property type="match status" value="1"/>
</dbReference>
<dbReference type="InterPro" id="IPR029058">
    <property type="entry name" value="AB_hydrolase_fold"/>
</dbReference>
<comment type="caution">
    <text evidence="3">The sequence shown here is derived from an EMBL/GenBank/DDBJ whole genome shotgun (WGS) entry which is preliminary data.</text>
</comment>
<dbReference type="Pfam" id="PF00975">
    <property type="entry name" value="Thioesterase"/>
    <property type="match status" value="1"/>
</dbReference>
<evidence type="ECO:0000313" key="5">
    <source>
        <dbReference type="EMBL" id="HAF2570814.1"/>
    </source>
</evidence>
<evidence type="ECO:0000259" key="2">
    <source>
        <dbReference type="Pfam" id="PF00975"/>
    </source>
</evidence>
<sequence>MTLLRTALGCVIRFSRPCISPVQKQLVVFPHAGGGVAFYQHWRDLLPDDVDLFIVLYPGREDAQSLVAWETAQHAVEHCANSLQSLLGIAPVVFFGHSMGALLALRVAGALQKSRFAINTVLSAQRIPSELIIYKRKEQRQEILDSILTFSEGSSVLMLDEFTRPVVTRLIWQDLRLLGELSDGPLPNLQPRIWGGERDPLISSADLLQWEKALPGCRVRFFPGDHFYFMQDTATFLRLLLQ</sequence>
<dbReference type="AlphaFoldDB" id="A0A742LGK7"/>
<gene>
    <name evidence="4" type="ORF">G8N85_003655</name>
    <name evidence="3" type="ORF">G9B68_003743</name>
    <name evidence="5" type="ORF">G9E70_003734</name>
</gene>
<dbReference type="SUPFAM" id="SSF53474">
    <property type="entry name" value="alpha/beta-Hydrolases"/>
    <property type="match status" value="1"/>
</dbReference>
<dbReference type="GO" id="GO:0008610">
    <property type="term" value="P:lipid biosynthetic process"/>
    <property type="evidence" value="ECO:0007669"/>
    <property type="project" value="TreeGrafter"/>
</dbReference>
<organism evidence="3">
    <name type="scientific">Salmonella enterica</name>
    <name type="common">Salmonella choleraesuis</name>
    <dbReference type="NCBI Taxonomy" id="28901"/>
    <lineage>
        <taxon>Bacteria</taxon>
        <taxon>Pseudomonadati</taxon>
        <taxon>Pseudomonadota</taxon>
        <taxon>Gammaproteobacteria</taxon>
        <taxon>Enterobacterales</taxon>
        <taxon>Enterobacteriaceae</taxon>
        <taxon>Salmonella</taxon>
    </lineage>
</organism>
<dbReference type="EMBL" id="DAAUMU010000021">
    <property type="protein sequence ID" value="HAF1419328.1"/>
    <property type="molecule type" value="Genomic_DNA"/>
</dbReference>
<evidence type="ECO:0000256" key="1">
    <source>
        <dbReference type="ARBA" id="ARBA00007169"/>
    </source>
</evidence>
<dbReference type="InterPro" id="IPR001031">
    <property type="entry name" value="Thioesterase"/>
</dbReference>
<comment type="similarity">
    <text evidence="1">Belongs to the thioesterase family.</text>
</comment>
<accession>A0A742LGK7</accession>
<feature type="domain" description="Thioesterase" evidence="2">
    <location>
        <begin position="25"/>
        <end position="233"/>
    </location>
</feature>
<evidence type="ECO:0000313" key="4">
    <source>
        <dbReference type="EMBL" id="HAF2205658.1"/>
    </source>
</evidence>
<reference evidence="3" key="2">
    <citation type="submission" date="2020-02" db="EMBL/GenBank/DDBJ databases">
        <authorList>
            <consortium name="NCBI Pathogen Detection Project"/>
        </authorList>
    </citation>
    <scope>NUCLEOTIDE SEQUENCE</scope>
    <source>
        <strain evidence="5">MA.05/00002289</strain>
        <strain evidence="4">MA.CK_01/00000941</strain>
        <strain evidence="3">MA.CK_95/00012903</strain>
    </source>
</reference>
<dbReference type="EMBL" id="DAAUPK010000016">
    <property type="protein sequence ID" value="HAF2570814.1"/>
    <property type="molecule type" value="Genomic_DNA"/>
</dbReference>
<name>A0A742LGK7_SALER</name>
<dbReference type="EMBL" id="DAAUOA010000019">
    <property type="protein sequence ID" value="HAF2205658.1"/>
    <property type="molecule type" value="Genomic_DNA"/>
</dbReference>
<evidence type="ECO:0000313" key="3">
    <source>
        <dbReference type="EMBL" id="HAF1419328.1"/>
    </source>
</evidence>
<reference evidence="3" key="1">
    <citation type="journal article" date="2018" name="Genome Biol.">
        <title>SKESA: strategic k-mer extension for scrupulous assemblies.</title>
        <authorList>
            <person name="Souvorov A."/>
            <person name="Agarwala R."/>
            <person name="Lipman D.J."/>
        </authorList>
    </citation>
    <scope>NUCLEOTIDE SEQUENCE</scope>
    <source>
        <strain evidence="5">MA.05/00002289</strain>
        <strain evidence="4">MA.CK_01/00000941</strain>
        <strain evidence="3">MA.CK_95/00012903</strain>
    </source>
</reference>
<dbReference type="PANTHER" id="PTHR11487:SF0">
    <property type="entry name" value="S-ACYL FATTY ACID SYNTHASE THIOESTERASE, MEDIUM CHAIN"/>
    <property type="match status" value="1"/>
</dbReference>
<proteinExistence type="inferred from homology"/>